<dbReference type="GO" id="GO:0016652">
    <property type="term" value="F:oxidoreductase activity, acting on NAD(P)H as acceptor"/>
    <property type="evidence" value="ECO:0007669"/>
    <property type="project" value="UniProtKB-UniRule"/>
</dbReference>
<comment type="subunit">
    <text evidence="6">Homodimer.</text>
</comment>
<proteinExistence type="inferred from homology"/>
<dbReference type="RefSeq" id="WP_294170259.1">
    <property type="nucleotide sequence ID" value="NZ_CADCWA010000157.1"/>
</dbReference>
<evidence type="ECO:0000256" key="2">
    <source>
        <dbReference type="ARBA" id="ARBA00022643"/>
    </source>
</evidence>
<evidence type="ECO:0000313" key="8">
    <source>
        <dbReference type="EMBL" id="CAA9526315.1"/>
    </source>
</evidence>
<dbReference type="HAMAP" id="MF_01216">
    <property type="entry name" value="Azoreductase_type1"/>
    <property type="match status" value="1"/>
</dbReference>
<dbReference type="Pfam" id="PF02525">
    <property type="entry name" value="Flavodoxin_2"/>
    <property type="match status" value="1"/>
</dbReference>
<dbReference type="AlphaFoldDB" id="A0A6J4TLA5"/>
<keyword evidence="3 6" id="KW-0560">Oxidoreductase</keyword>
<dbReference type="InterPro" id="IPR003680">
    <property type="entry name" value="Flavodoxin_fold"/>
</dbReference>
<keyword evidence="2 6" id="KW-0288">FMN</keyword>
<dbReference type="EC" id="1.7.1.17" evidence="6"/>
<comment type="similarity">
    <text evidence="6">Belongs to the azoreductase type 1 family.</text>
</comment>
<dbReference type="PANTHER" id="PTHR43741">
    <property type="entry name" value="FMN-DEPENDENT NADH-AZOREDUCTASE 1"/>
    <property type="match status" value="1"/>
</dbReference>
<evidence type="ECO:0000256" key="3">
    <source>
        <dbReference type="ARBA" id="ARBA00023002"/>
    </source>
</evidence>
<dbReference type="Gene3D" id="3.40.50.360">
    <property type="match status" value="1"/>
</dbReference>
<evidence type="ECO:0000256" key="6">
    <source>
        <dbReference type="HAMAP-Rule" id="MF_01216"/>
    </source>
</evidence>
<keyword evidence="4 6" id="KW-0520">NAD</keyword>
<comment type="function">
    <text evidence="6">Quinone reductase that provides resistance to thiol-specific stress caused by electrophilic quinones.</text>
</comment>
<dbReference type="GO" id="GO:0010181">
    <property type="term" value="F:FMN binding"/>
    <property type="evidence" value="ECO:0007669"/>
    <property type="project" value="UniProtKB-UniRule"/>
</dbReference>
<feature type="domain" description="Flavodoxin-like fold" evidence="7">
    <location>
        <begin position="3"/>
        <end position="193"/>
    </location>
</feature>
<evidence type="ECO:0000256" key="1">
    <source>
        <dbReference type="ARBA" id="ARBA00022630"/>
    </source>
</evidence>
<dbReference type="PANTHER" id="PTHR43741:SF2">
    <property type="entry name" value="FMN-DEPENDENT NADH:QUINONE OXIDOREDUCTASE"/>
    <property type="match status" value="1"/>
</dbReference>
<dbReference type="EC" id="1.6.5.-" evidence="6"/>
<dbReference type="SUPFAM" id="SSF52218">
    <property type="entry name" value="Flavoproteins"/>
    <property type="match status" value="1"/>
</dbReference>
<dbReference type="GO" id="GO:0009055">
    <property type="term" value="F:electron transfer activity"/>
    <property type="evidence" value="ECO:0007669"/>
    <property type="project" value="UniProtKB-UniRule"/>
</dbReference>
<sequence length="234" mass="25413">MTTLLHIDASVRSGERSLSRRLSREFVEALTWEVPNLRVLQRDLGALPPPYVDEEWIAAAFTAADSRTAGMNDALAVSEELIGELEASDVIVVGTPMYNYGMPAPLKAWLDQVVRVGRTFCFDLARGDFAIQPILSGKALVLLTSAGEFGFEPGGVRGAMNHLNPHFATVQGYLGVSSIHHLGVEYQEFGDARHRRSLDVALSSIPKVAAEVASRVRPSRVDAPGAMTFMYGEA</sequence>
<comment type="function">
    <text evidence="6">Also exhibits azoreductase activity. Catalyzes the reductive cleavage of the azo bond in aromatic azo compounds to the corresponding amines.</text>
</comment>
<reference evidence="8" key="1">
    <citation type="submission" date="2020-02" db="EMBL/GenBank/DDBJ databases">
        <authorList>
            <person name="Meier V. D."/>
        </authorList>
    </citation>
    <scope>NUCLEOTIDE SEQUENCE</scope>
    <source>
        <strain evidence="8">AVDCRST_MAG31</strain>
    </source>
</reference>
<comment type="catalytic activity">
    <reaction evidence="6">
        <text>2 a quinone + NADH + H(+) = 2 a 1,4-benzosemiquinone + NAD(+)</text>
        <dbReference type="Rhea" id="RHEA:65952"/>
        <dbReference type="ChEBI" id="CHEBI:15378"/>
        <dbReference type="ChEBI" id="CHEBI:57540"/>
        <dbReference type="ChEBI" id="CHEBI:57945"/>
        <dbReference type="ChEBI" id="CHEBI:132124"/>
        <dbReference type="ChEBI" id="CHEBI:134225"/>
    </reaction>
</comment>
<comment type="cofactor">
    <cofactor evidence="6">
        <name>FMN</name>
        <dbReference type="ChEBI" id="CHEBI:58210"/>
    </cofactor>
    <text evidence="6">Binds 1 FMN per subunit.</text>
</comment>
<organism evidence="8">
    <name type="scientific">uncultured Sphingomonas sp</name>
    <dbReference type="NCBI Taxonomy" id="158754"/>
    <lineage>
        <taxon>Bacteria</taxon>
        <taxon>Pseudomonadati</taxon>
        <taxon>Pseudomonadota</taxon>
        <taxon>Alphaproteobacteria</taxon>
        <taxon>Sphingomonadales</taxon>
        <taxon>Sphingomonadaceae</taxon>
        <taxon>Sphingomonas</taxon>
        <taxon>environmental samples</taxon>
    </lineage>
</organism>
<evidence type="ECO:0000259" key="7">
    <source>
        <dbReference type="Pfam" id="PF02525"/>
    </source>
</evidence>
<feature type="binding site" evidence="6">
    <location>
        <position position="10"/>
    </location>
    <ligand>
        <name>FMN</name>
        <dbReference type="ChEBI" id="CHEBI:58210"/>
    </ligand>
</feature>
<comment type="catalytic activity">
    <reaction evidence="5">
        <text>N,N-dimethyl-1,4-phenylenediamine + anthranilate + 2 NAD(+) = 2-(4-dimethylaminophenyl)diazenylbenzoate + 2 NADH + 2 H(+)</text>
        <dbReference type="Rhea" id="RHEA:55872"/>
        <dbReference type="ChEBI" id="CHEBI:15378"/>
        <dbReference type="ChEBI" id="CHEBI:15783"/>
        <dbReference type="ChEBI" id="CHEBI:16567"/>
        <dbReference type="ChEBI" id="CHEBI:57540"/>
        <dbReference type="ChEBI" id="CHEBI:57945"/>
        <dbReference type="ChEBI" id="CHEBI:71579"/>
        <dbReference type="EC" id="1.7.1.17"/>
    </reaction>
    <physiologicalReaction direction="right-to-left" evidence="5">
        <dbReference type="Rhea" id="RHEA:55874"/>
    </physiologicalReaction>
</comment>
<dbReference type="EMBL" id="CADCWA010000157">
    <property type="protein sequence ID" value="CAA9526315.1"/>
    <property type="molecule type" value="Genomic_DNA"/>
</dbReference>
<protein>
    <recommendedName>
        <fullName evidence="6">FMN dependent NADH:quinone oxidoreductase</fullName>
        <ecNumber evidence="6">1.6.5.-</ecNumber>
    </recommendedName>
    <alternativeName>
        <fullName evidence="6">Azo-dye reductase</fullName>
    </alternativeName>
    <alternativeName>
        <fullName evidence="6">FMN-dependent NADH-azo compound oxidoreductase</fullName>
    </alternativeName>
    <alternativeName>
        <fullName evidence="6">FMN-dependent NADH-azoreductase</fullName>
        <ecNumber evidence="6">1.7.1.17</ecNumber>
    </alternativeName>
</protein>
<dbReference type="GO" id="GO:0016655">
    <property type="term" value="F:oxidoreductase activity, acting on NAD(P)H, quinone or similar compound as acceptor"/>
    <property type="evidence" value="ECO:0007669"/>
    <property type="project" value="InterPro"/>
</dbReference>
<gene>
    <name evidence="6" type="primary">azoR</name>
    <name evidence="8" type="ORF">AVDCRST_MAG31-1960</name>
</gene>
<comment type="caution">
    <text evidence="6">Lacks conserved residue(s) required for the propagation of feature annotation.</text>
</comment>
<keyword evidence="1 6" id="KW-0285">Flavoprotein</keyword>
<evidence type="ECO:0000256" key="4">
    <source>
        <dbReference type="ARBA" id="ARBA00023027"/>
    </source>
</evidence>
<feature type="binding site" evidence="6">
    <location>
        <begin position="17"/>
        <end position="19"/>
    </location>
    <ligand>
        <name>FMN</name>
        <dbReference type="ChEBI" id="CHEBI:58210"/>
    </ligand>
</feature>
<dbReference type="InterPro" id="IPR029039">
    <property type="entry name" value="Flavoprotein-like_sf"/>
</dbReference>
<dbReference type="InterPro" id="IPR050104">
    <property type="entry name" value="FMN-dep_NADH:Q_OxRdtase_AzoR1"/>
</dbReference>
<dbReference type="InterPro" id="IPR023048">
    <property type="entry name" value="NADH:quinone_OxRdtase_FMN_depd"/>
</dbReference>
<evidence type="ECO:0000256" key="5">
    <source>
        <dbReference type="ARBA" id="ARBA00048542"/>
    </source>
</evidence>
<name>A0A6J4TLA5_9SPHN</name>
<accession>A0A6J4TLA5</accession>